<keyword evidence="2" id="KW-1185">Reference proteome</keyword>
<organism evidence="1 2">
    <name type="scientific">Ignelater luminosus</name>
    <name type="common">Cucubano</name>
    <name type="synonym">Pyrophorus luminosus</name>
    <dbReference type="NCBI Taxonomy" id="2038154"/>
    <lineage>
        <taxon>Eukaryota</taxon>
        <taxon>Metazoa</taxon>
        <taxon>Ecdysozoa</taxon>
        <taxon>Arthropoda</taxon>
        <taxon>Hexapoda</taxon>
        <taxon>Insecta</taxon>
        <taxon>Pterygota</taxon>
        <taxon>Neoptera</taxon>
        <taxon>Endopterygota</taxon>
        <taxon>Coleoptera</taxon>
        <taxon>Polyphaga</taxon>
        <taxon>Elateriformia</taxon>
        <taxon>Elateroidea</taxon>
        <taxon>Elateridae</taxon>
        <taxon>Agrypninae</taxon>
        <taxon>Pyrophorini</taxon>
        <taxon>Ignelater</taxon>
    </lineage>
</organism>
<dbReference type="GO" id="GO:0006281">
    <property type="term" value="P:DNA repair"/>
    <property type="evidence" value="ECO:0007669"/>
    <property type="project" value="UniProtKB-ARBA"/>
</dbReference>
<dbReference type="Proteomes" id="UP000801492">
    <property type="component" value="Unassembled WGS sequence"/>
</dbReference>
<dbReference type="Gene3D" id="3.90.320.10">
    <property type="match status" value="1"/>
</dbReference>
<dbReference type="InterPro" id="IPR011335">
    <property type="entry name" value="Restrct_endonuc-II-like"/>
</dbReference>
<evidence type="ECO:0000313" key="1">
    <source>
        <dbReference type="EMBL" id="KAF2881916.1"/>
    </source>
</evidence>
<dbReference type="InterPro" id="IPR011604">
    <property type="entry name" value="PDDEXK-like_dom_sf"/>
</dbReference>
<comment type="caution">
    <text evidence="1">The sequence shown here is derived from an EMBL/GenBank/DDBJ whole genome shotgun (WGS) entry which is preliminary data.</text>
</comment>
<protein>
    <submittedName>
        <fullName evidence="1">Uncharacterized protein</fullName>
    </submittedName>
</protein>
<dbReference type="EMBL" id="VTPC01090684">
    <property type="protein sequence ID" value="KAF2881916.1"/>
    <property type="molecule type" value="Genomic_DNA"/>
</dbReference>
<proteinExistence type="predicted"/>
<name>A0A8K0CAJ9_IGNLU</name>
<evidence type="ECO:0000313" key="2">
    <source>
        <dbReference type="Proteomes" id="UP000801492"/>
    </source>
</evidence>
<dbReference type="PANTHER" id="PTHR46609:SF8">
    <property type="entry name" value="YQAJ VIRAL RECOMBINASE DOMAIN-CONTAINING PROTEIN"/>
    <property type="match status" value="1"/>
</dbReference>
<accession>A0A8K0CAJ9</accession>
<dbReference type="OrthoDB" id="8194943at2759"/>
<dbReference type="InterPro" id="IPR051703">
    <property type="entry name" value="NF-kappa-B_Signaling_Reg"/>
</dbReference>
<reference evidence="1" key="1">
    <citation type="submission" date="2019-08" db="EMBL/GenBank/DDBJ databases">
        <title>The genome of the North American firefly Photinus pyralis.</title>
        <authorList>
            <consortium name="Photinus pyralis genome working group"/>
            <person name="Fallon T.R."/>
            <person name="Sander Lower S.E."/>
            <person name="Weng J.-K."/>
        </authorList>
    </citation>
    <scope>NUCLEOTIDE SEQUENCE</scope>
    <source>
        <strain evidence="1">TRF0915ILg1</strain>
        <tissue evidence="1">Whole body</tissue>
    </source>
</reference>
<dbReference type="PANTHER" id="PTHR46609">
    <property type="entry name" value="EXONUCLEASE, PHAGE-TYPE/RECB, C-TERMINAL DOMAIN-CONTAINING PROTEIN"/>
    <property type="match status" value="1"/>
</dbReference>
<dbReference type="SUPFAM" id="SSF52980">
    <property type="entry name" value="Restriction endonuclease-like"/>
    <property type="match status" value="1"/>
</dbReference>
<sequence length="78" mass="8945">MSLLREDLHNLPRHVFGVHSNCRQEVCKGRITTKYERRNEEKAIETFTNITGLIVNPDGLFIYKEKPYLGASPDGLVD</sequence>
<dbReference type="AlphaFoldDB" id="A0A8K0CAJ9"/>
<gene>
    <name evidence="1" type="ORF">ILUMI_24260</name>
</gene>